<keyword evidence="2" id="KW-1185">Reference proteome</keyword>
<name>A0A1S8WKK0_OPIVI</name>
<accession>A0A1S8WKK0</accession>
<gene>
    <name evidence="1" type="ORF">X801_09350</name>
</gene>
<evidence type="ECO:0000313" key="2">
    <source>
        <dbReference type="Proteomes" id="UP000243686"/>
    </source>
</evidence>
<sequence length="99" mass="11689">MHKALHLYEFYQNQVEAKFFRTTAFDEESPLIGGAELYVVPDFAKTNVWMAAVKRRFQRSFMLLPSLNIAFTVRRRIPLRIRELRVAKRQDERGESGNI</sequence>
<dbReference type="Proteomes" id="UP000243686">
    <property type="component" value="Unassembled WGS sequence"/>
</dbReference>
<organism evidence="1 2">
    <name type="scientific">Opisthorchis viverrini</name>
    <name type="common">Southeast Asian liver fluke</name>
    <dbReference type="NCBI Taxonomy" id="6198"/>
    <lineage>
        <taxon>Eukaryota</taxon>
        <taxon>Metazoa</taxon>
        <taxon>Spiralia</taxon>
        <taxon>Lophotrochozoa</taxon>
        <taxon>Platyhelminthes</taxon>
        <taxon>Trematoda</taxon>
        <taxon>Digenea</taxon>
        <taxon>Opisthorchiida</taxon>
        <taxon>Opisthorchiata</taxon>
        <taxon>Opisthorchiidae</taxon>
        <taxon>Opisthorchis</taxon>
    </lineage>
</organism>
<dbReference type="AlphaFoldDB" id="A0A1S8WKK0"/>
<reference evidence="1 2" key="1">
    <citation type="submission" date="2015-03" db="EMBL/GenBank/DDBJ databases">
        <title>Draft genome of the nematode, Opisthorchis viverrini.</title>
        <authorList>
            <person name="Mitreva M."/>
        </authorList>
    </citation>
    <scope>NUCLEOTIDE SEQUENCE [LARGE SCALE GENOMIC DNA]</scope>
    <source>
        <strain evidence="1">Khon Kaen</strain>
    </source>
</reference>
<dbReference type="EMBL" id="KV906373">
    <property type="protein sequence ID" value="OON14853.1"/>
    <property type="molecule type" value="Genomic_DNA"/>
</dbReference>
<evidence type="ECO:0000313" key="1">
    <source>
        <dbReference type="EMBL" id="OON14853.1"/>
    </source>
</evidence>
<proteinExistence type="predicted"/>
<protein>
    <submittedName>
        <fullName evidence="1">Uncharacterized protein</fullName>
    </submittedName>
</protein>